<dbReference type="PANTHER" id="PTHR30003:SF0">
    <property type="entry name" value="GLYCOLATE PERMEASE GLCA-RELATED"/>
    <property type="match status" value="1"/>
</dbReference>
<organism evidence="9 10">
    <name type="scientific">Staphylococcus massiliensis S46</name>
    <dbReference type="NCBI Taxonomy" id="1229783"/>
    <lineage>
        <taxon>Bacteria</taxon>
        <taxon>Bacillati</taxon>
        <taxon>Bacillota</taxon>
        <taxon>Bacilli</taxon>
        <taxon>Bacillales</taxon>
        <taxon>Staphylococcaceae</taxon>
        <taxon>Staphylococcus</taxon>
    </lineage>
</organism>
<dbReference type="eggNOG" id="COG1620">
    <property type="taxonomic scope" value="Bacteria"/>
</dbReference>
<dbReference type="RefSeq" id="WP_009382250.1">
    <property type="nucleotide sequence ID" value="NZ_AMSQ01000003.1"/>
</dbReference>
<keyword evidence="4 8" id="KW-1003">Cell membrane</keyword>
<dbReference type="GO" id="GO:0015295">
    <property type="term" value="F:solute:proton symporter activity"/>
    <property type="evidence" value="ECO:0007669"/>
    <property type="project" value="TreeGrafter"/>
</dbReference>
<dbReference type="InterPro" id="IPR003804">
    <property type="entry name" value="Lactate_perm"/>
</dbReference>
<keyword evidence="6 8" id="KW-1133">Transmembrane helix</keyword>
<dbReference type="PANTHER" id="PTHR30003">
    <property type="entry name" value="L-LACTATE PERMEASE"/>
    <property type="match status" value="1"/>
</dbReference>
<evidence type="ECO:0000256" key="6">
    <source>
        <dbReference type="ARBA" id="ARBA00022989"/>
    </source>
</evidence>
<reference evidence="9 10" key="1">
    <citation type="journal article" date="2013" name="Genome Announc.">
        <title>Genome Sequence of Staphylococcus massiliensis Strain S46, Isolated from the Surface of Healthy Human Skin.</title>
        <authorList>
            <person name="Srivastav R."/>
            <person name="Singh A."/>
            <person name="Jangir P.K."/>
            <person name="Kumari C."/>
            <person name="Muduli S."/>
            <person name="Sharma R."/>
        </authorList>
    </citation>
    <scope>NUCLEOTIDE SEQUENCE [LARGE SCALE GENOMIC DNA]</scope>
    <source>
        <strain evidence="9 10">S46</strain>
    </source>
</reference>
<feature type="transmembrane region" description="Helical" evidence="8">
    <location>
        <begin position="140"/>
        <end position="163"/>
    </location>
</feature>
<feature type="transmembrane region" description="Helical" evidence="8">
    <location>
        <begin position="27"/>
        <end position="45"/>
    </location>
</feature>
<evidence type="ECO:0000256" key="8">
    <source>
        <dbReference type="RuleBase" id="RU365092"/>
    </source>
</evidence>
<comment type="function">
    <text evidence="8">Uptake of L-lactate across the membrane. Can also transport D-lactate and glycolate.</text>
</comment>
<evidence type="ECO:0000313" key="9">
    <source>
        <dbReference type="EMBL" id="EKU50042.1"/>
    </source>
</evidence>
<feature type="transmembrane region" description="Helical" evidence="8">
    <location>
        <begin position="507"/>
        <end position="528"/>
    </location>
</feature>
<comment type="subcellular location">
    <subcellularLocation>
        <location evidence="1 8">Cell membrane</location>
        <topology evidence="1 8">Multi-pass membrane protein</topology>
    </subcellularLocation>
</comment>
<dbReference type="EMBL" id="AMSQ01000003">
    <property type="protein sequence ID" value="EKU50042.1"/>
    <property type="molecule type" value="Genomic_DNA"/>
</dbReference>
<keyword evidence="10" id="KW-1185">Reference proteome</keyword>
<feature type="transmembrane region" description="Helical" evidence="8">
    <location>
        <begin position="57"/>
        <end position="78"/>
    </location>
</feature>
<feature type="transmembrane region" description="Helical" evidence="8">
    <location>
        <begin position="183"/>
        <end position="206"/>
    </location>
</feature>
<dbReference type="GO" id="GO:0005886">
    <property type="term" value="C:plasma membrane"/>
    <property type="evidence" value="ECO:0007669"/>
    <property type="project" value="UniProtKB-SubCell"/>
</dbReference>
<keyword evidence="7 8" id="KW-0472">Membrane</keyword>
<comment type="similarity">
    <text evidence="2 8">Belongs to the lactate permease family.</text>
</comment>
<feature type="transmembrane region" description="Helical" evidence="8">
    <location>
        <begin position="340"/>
        <end position="359"/>
    </location>
</feature>
<accession>K9B5D6</accession>
<sequence>MMMLVALSAVIVPFLFLVVLRMSALKGMIISAIVVITLGLFVWGIETKAVLASILQGTHKTLTILLILFGALVLLNTLRGTGAVDRINQGFQSISDDMRVLVIIVGFLFGSLIEGAAGFGTPAMVTAPLMLALGFRPLTAVTAALIADSTSVSFGAVGTPVIVGLSTLKHADRTLFFDTGATITLIDLVTGMLVPSIMVLTMVLFFGKKDKLKSILEILPWTLLIGIVYSSSALLYAHVFGPEFVSILASLTGIIVAVLTAKFNFLIPKKVWLDVLDDSFKRKTTKSDMNLFAAWSPYLIVVALLLLTRVVPQLKAFTLTAIDLSWNQILGFEKISSGWAILYSPGTILALAAICAVFIQRKSFSVFTTASLDALKTIKTTGITLTATLAMVHVFSNSGINANELLSMPKYIANGMVQAFGDNWVFISPFLGALGSFITGSATVSTLTFAEVQYNIAEAIGMNTNVVLALQVIGGAVGNMICIHNVVAACAVVGMEGKEGSVIRKTLGPAMFYCLIVGISGFIFMTFIL</sequence>
<evidence type="ECO:0000256" key="5">
    <source>
        <dbReference type="ARBA" id="ARBA00022692"/>
    </source>
</evidence>
<dbReference type="OrthoDB" id="9761056at2"/>
<dbReference type="GO" id="GO:0015129">
    <property type="term" value="F:lactate transmembrane transporter activity"/>
    <property type="evidence" value="ECO:0007669"/>
    <property type="project" value="UniProtKB-UniRule"/>
</dbReference>
<dbReference type="AlphaFoldDB" id="K9B5D6"/>
<dbReference type="STRING" id="1229783.C273_02198"/>
<feature type="transmembrane region" description="Helical" evidence="8">
    <location>
        <begin position="288"/>
        <end position="307"/>
    </location>
</feature>
<evidence type="ECO:0000256" key="1">
    <source>
        <dbReference type="ARBA" id="ARBA00004651"/>
    </source>
</evidence>
<keyword evidence="3 8" id="KW-0813">Transport</keyword>
<keyword evidence="5 8" id="KW-0812">Transmembrane</keyword>
<dbReference type="Pfam" id="PF02652">
    <property type="entry name" value="Lactate_perm"/>
    <property type="match status" value="1"/>
</dbReference>
<feature type="transmembrane region" description="Helical" evidence="8">
    <location>
        <begin position="468"/>
        <end position="495"/>
    </location>
</feature>
<feature type="transmembrane region" description="Helical" evidence="8">
    <location>
        <begin position="98"/>
        <end position="119"/>
    </location>
</feature>
<protein>
    <recommendedName>
        <fullName evidence="8">L-lactate permease</fullName>
    </recommendedName>
</protein>
<dbReference type="PATRIC" id="fig|1229783.3.peg.445"/>
<evidence type="ECO:0000256" key="7">
    <source>
        <dbReference type="ARBA" id="ARBA00023136"/>
    </source>
</evidence>
<name>K9B5D6_9STAP</name>
<dbReference type="Proteomes" id="UP000009885">
    <property type="component" value="Unassembled WGS sequence"/>
</dbReference>
<proteinExistence type="inferred from homology"/>
<evidence type="ECO:0000256" key="2">
    <source>
        <dbReference type="ARBA" id="ARBA00010100"/>
    </source>
</evidence>
<gene>
    <name evidence="9" type="ORF">C273_02198</name>
</gene>
<evidence type="ECO:0000313" key="10">
    <source>
        <dbReference type="Proteomes" id="UP000009885"/>
    </source>
</evidence>
<feature type="transmembrane region" description="Helical" evidence="8">
    <location>
        <begin position="218"/>
        <end position="238"/>
    </location>
</feature>
<comment type="caution">
    <text evidence="9">The sequence shown here is derived from an EMBL/GenBank/DDBJ whole genome shotgun (WGS) entry which is preliminary data.</text>
</comment>
<evidence type="ECO:0000256" key="4">
    <source>
        <dbReference type="ARBA" id="ARBA00022475"/>
    </source>
</evidence>
<feature type="transmembrane region" description="Helical" evidence="8">
    <location>
        <begin position="424"/>
        <end position="448"/>
    </location>
</feature>
<feature type="transmembrane region" description="Helical" evidence="8">
    <location>
        <begin position="244"/>
        <end position="267"/>
    </location>
</feature>
<evidence type="ECO:0000256" key="3">
    <source>
        <dbReference type="ARBA" id="ARBA00022448"/>
    </source>
</evidence>